<evidence type="ECO:0000313" key="2">
    <source>
        <dbReference type="EMBL" id="MEQ3354407.1"/>
    </source>
</evidence>
<evidence type="ECO:0000313" key="3">
    <source>
        <dbReference type="Proteomes" id="UP001481872"/>
    </source>
</evidence>
<keyword evidence="1" id="KW-1133">Transmembrane helix</keyword>
<proteinExistence type="predicted"/>
<name>A0ABV1J9B2_9FIRM</name>
<organism evidence="2 3">
    <name type="scientific">Aedoeadaptatus acetigenes</name>
    <dbReference type="NCBI Taxonomy" id="2981723"/>
    <lineage>
        <taxon>Bacteria</taxon>
        <taxon>Bacillati</taxon>
        <taxon>Bacillota</taxon>
        <taxon>Tissierellia</taxon>
        <taxon>Tissierellales</taxon>
        <taxon>Peptoniphilaceae</taxon>
        <taxon>Aedoeadaptatus</taxon>
    </lineage>
</organism>
<feature type="transmembrane region" description="Helical" evidence="1">
    <location>
        <begin position="57"/>
        <end position="76"/>
    </location>
</feature>
<keyword evidence="1" id="KW-0472">Membrane</keyword>
<gene>
    <name evidence="2" type="ORF">AAA081_08900</name>
</gene>
<reference evidence="2 3" key="1">
    <citation type="submission" date="2024-04" db="EMBL/GenBank/DDBJ databases">
        <title>Human intestinal bacterial collection.</title>
        <authorList>
            <person name="Pauvert C."/>
            <person name="Hitch T.C.A."/>
            <person name="Clavel T."/>
        </authorList>
    </citation>
    <scope>NUCLEOTIDE SEQUENCE [LARGE SCALE GENOMIC DNA]</scope>
    <source>
        <strain evidence="2 3">CLA-SR-H026</strain>
    </source>
</reference>
<keyword evidence="1" id="KW-0812">Transmembrane</keyword>
<dbReference type="RefSeq" id="WP_349054678.1">
    <property type="nucleotide sequence ID" value="NZ_JBBNPS010000044.1"/>
</dbReference>
<keyword evidence="3" id="KW-1185">Reference proteome</keyword>
<dbReference type="EMBL" id="JBBNPS010000044">
    <property type="protein sequence ID" value="MEQ3354407.1"/>
    <property type="molecule type" value="Genomic_DNA"/>
</dbReference>
<sequence length="164" mass="19077">MNEVFTITEDDYFAYQWHLFKHNPTAKRSMTIQMLAPIAVFLAIAIFYMATKKPVKGLYPLAVAMILWPFLYRTFFYRSMKKKLRKLIRKMEKDLPIGEHRVAITDSGIADGDVAFAYDDIRDLIANENFLYIFYKDAGQAYLLPKNLANERINSYIGSKNKKG</sequence>
<dbReference type="Proteomes" id="UP001481872">
    <property type="component" value="Unassembled WGS sequence"/>
</dbReference>
<evidence type="ECO:0000256" key="1">
    <source>
        <dbReference type="SAM" id="Phobius"/>
    </source>
</evidence>
<feature type="transmembrane region" description="Helical" evidence="1">
    <location>
        <begin position="30"/>
        <end position="51"/>
    </location>
</feature>
<accession>A0ABV1J9B2</accession>
<protein>
    <recommendedName>
        <fullName evidence="4">YcxB-like protein domain-containing protein</fullName>
    </recommendedName>
</protein>
<comment type="caution">
    <text evidence="2">The sequence shown here is derived from an EMBL/GenBank/DDBJ whole genome shotgun (WGS) entry which is preliminary data.</text>
</comment>
<evidence type="ECO:0008006" key="4">
    <source>
        <dbReference type="Google" id="ProtNLM"/>
    </source>
</evidence>